<evidence type="ECO:0000313" key="8">
    <source>
        <dbReference type="Proteomes" id="UP000717585"/>
    </source>
</evidence>
<dbReference type="GO" id="GO:0000123">
    <property type="term" value="C:histone acetyltransferase complex"/>
    <property type="evidence" value="ECO:0007669"/>
    <property type="project" value="TreeGrafter"/>
</dbReference>
<dbReference type="GO" id="GO:0005634">
    <property type="term" value="C:nucleus"/>
    <property type="evidence" value="ECO:0007669"/>
    <property type="project" value="UniProtKB-SubCell"/>
</dbReference>
<dbReference type="InterPro" id="IPR016197">
    <property type="entry name" value="Chromo-like_dom_sf"/>
</dbReference>
<evidence type="ECO:0000256" key="3">
    <source>
        <dbReference type="ARBA" id="ARBA00023015"/>
    </source>
</evidence>
<dbReference type="Gene3D" id="1.10.274.30">
    <property type="entry name" value="MRG domain"/>
    <property type="match status" value="1"/>
</dbReference>
<evidence type="ECO:0000256" key="2">
    <source>
        <dbReference type="ARBA" id="ARBA00022853"/>
    </source>
</evidence>
<evidence type="ECO:0000256" key="5">
    <source>
        <dbReference type="ARBA" id="ARBA00023242"/>
    </source>
</evidence>
<dbReference type="Pfam" id="PF05712">
    <property type="entry name" value="MRG"/>
    <property type="match status" value="1"/>
</dbReference>
<dbReference type="PANTHER" id="PTHR10880:SF15">
    <property type="entry name" value="MSL COMPLEX SUBUNIT 3"/>
    <property type="match status" value="1"/>
</dbReference>
<protein>
    <recommendedName>
        <fullName evidence="6">MRG domain-containing protein</fullName>
    </recommendedName>
</protein>
<evidence type="ECO:0000256" key="4">
    <source>
        <dbReference type="ARBA" id="ARBA00023163"/>
    </source>
</evidence>
<reference evidence="7" key="1">
    <citation type="submission" date="2021-05" db="EMBL/GenBank/DDBJ databases">
        <title>A free-living protist that lacks canonical eukaryotic 1 DNA replication and segregation systems.</title>
        <authorList>
            <person name="Salas-Leiva D.E."/>
            <person name="Tromer E.C."/>
            <person name="Curtis B.A."/>
            <person name="Jerlstrom-Hultqvist J."/>
            <person name="Kolisko M."/>
            <person name="Yi Z."/>
            <person name="Salas-Leiva J.S."/>
            <person name="Gallot-Lavallee L."/>
            <person name="Kops G.J.P.L."/>
            <person name="Archibald J.M."/>
            <person name="Simpson A.G.B."/>
            <person name="Roger A.J."/>
        </authorList>
    </citation>
    <scope>NUCLEOTIDE SEQUENCE</scope>
    <source>
        <strain evidence="7">BICM</strain>
    </source>
</reference>
<dbReference type="InterPro" id="IPR026541">
    <property type="entry name" value="MRG_dom"/>
</dbReference>
<dbReference type="InterPro" id="IPR038217">
    <property type="entry name" value="MRG_C_sf"/>
</dbReference>
<keyword evidence="3" id="KW-0805">Transcription regulation</keyword>
<dbReference type="Gene3D" id="2.30.30.140">
    <property type="match status" value="1"/>
</dbReference>
<feature type="domain" description="MRG" evidence="6">
    <location>
        <begin position="145"/>
        <end position="324"/>
    </location>
</feature>
<sequence length="350" mass="39560">MSRSSRRIDMSCPFSIGDLVACPMNAMKGQLVEGRVSLINAEEGTALIHYKGWNSRNDAWIPFNQIQKQSASTTSNKTTLLDQPNLPEEIRSLLELPTPLAATAVTELVSVEPDLLELIPTAPRTMDEIMTDYGATVTDSPLEPLSLQFTPELQARMATDHHNIVELGKLLNLPRSTDYYSVDKIVVDFLLENLNFDDAELASGRRSLYLLFTKGLLRCFNTYFSEFLLYKEEWDQFESLQSRPQRLESCATLFKGPPDIKAPFVPSRVYGVEHFLRFFVKAPLLVASQSVTAEQLSTLLSMMQDIIQFIDKHEKKLFAASRYVGSDEVVFDDDEEAAELMEERKLAQES</sequence>
<organism evidence="7 8">
    <name type="scientific">Carpediemonas membranifera</name>
    <dbReference type="NCBI Taxonomy" id="201153"/>
    <lineage>
        <taxon>Eukaryota</taxon>
        <taxon>Metamonada</taxon>
        <taxon>Carpediemonas-like organisms</taxon>
        <taxon>Carpediemonas</taxon>
    </lineage>
</organism>
<comment type="caution">
    <text evidence="7">The sequence shown here is derived from an EMBL/GenBank/DDBJ whole genome shotgun (WGS) entry which is preliminary data.</text>
</comment>
<evidence type="ECO:0000259" key="6">
    <source>
        <dbReference type="Pfam" id="PF05712"/>
    </source>
</evidence>
<keyword evidence="4" id="KW-0804">Transcription</keyword>
<evidence type="ECO:0000313" key="7">
    <source>
        <dbReference type="EMBL" id="KAG9397144.1"/>
    </source>
</evidence>
<name>A0A8J6B9S6_9EUKA</name>
<dbReference type="PANTHER" id="PTHR10880">
    <property type="entry name" value="MORTALITY FACTOR 4-LIKE PROTEIN"/>
    <property type="match status" value="1"/>
</dbReference>
<evidence type="ECO:0000256" key="1">
    <source>
        <dbReference type="ARBA" id="ARBA00004123"/>
    </source>
</evidence>
<dbReference type="SUPFAM" id="SSF54160">
    <property type="entry name" value="Chromo domain-like"/>
    <property type="match status" value="1"/>
</dbReference>
<dbReference type="Proteomes" id="UP000717585">
    <property type="component" value="Unassembled WGS sequence"/>
</dbReference>
<dbReference type="GO" id="GO:0006325">
    <property type="term" value="P:chromatin organization"/>
    <property type="evidence" value="ECO:0007669"/>
    <property type="project" value="UniProtKB-KW"/>
</dbReference>
<keyword evidence="5" id="KW-0539">Nucleus</keyword>
<dbReference type="PROSITE" id="PS51640">
    <property type="entry name" value="MRG"/>
    <property type="match status" value="1"/>
</dbReference>
<dbReference type="OrthoDB" id="124855at2759"/>
<proteinExistence type="predicted"/>
<dbReference type="AlphaFoldDB" id="A0A8J6B9S6"/>
<gene>
    <name evidence="7" type="ORF">J8273_1053</name>
</gene>
<keyword evidence="2" id="KW-0156">Chromatin regulator</keyword>
<dbReference type="InterPro" id="IPR008676">
    <property type="entry name" value="MRG"/>
</dbReference>
<dbReference type="EMBL" id="JAHDYR010000003">
    <property type="protein sequence ID" value="KAG9397144.1"/>
    <property type="molecule type" value="Genomic_DNA"/>
</dbReference>
<accession>A0A8J6B9S6</accession>
<keyword evidence="8" id="KW-1185">Reference proteome</keyword>
<dbReference type="GO" id="GO:0006355">
    <property type="term" value="P:regulation of DNA-templated transcription"/>
    <property type="evidence" value="ECO:0007669"/>
    <property type="project" value="InterPro"/>
</dbReference>
<comment type="subcellular location">
    <subcellularLocation>
        <location evidence="1">Nucleus</location>
    </subcellularLocation>
</comment>